<reference evidence="1" key="1">
    <citation type="submission" date="2021-01" db="EMBL/GenBank/DDBJ databases">
        <title>Complete genome sequence of Clostridiales bacterium R-7.</title>
        <authorList>
            <person name="Mahoney-Kurpe S.C."/>
            <person name="Palevich N."/>
            <person name="Koike S."/>
            <person name="Moon C.D."/>
            <person name="Attwood G.T."/>
        </authorList>
    </citation>
    <scope>NUCLEOTIDE SEQUENCE</scope>
    <source>
        <strain evidence="1">R-7</strain>
    </source>
</reference>
<sequence length="116" mass="13139">MDYSSTYRLAQDIRDSEEYKTYHELKEQVMAEETTAALVKEYRKLQMTIQMSAMSGKAADEEDMQRFSGISSLLFSKPEVSRFLLSEMQLQQALADIFKIVTEAADLDIAVPGVEG</sequence>
<gene>
    <name evidence="1" type="ORF">JYE49_13890</name>
</gene>
<dbReference type="EMBL" id="CP068393">
    <property type="protein sequence ID" value="QUC66910.1"/>
    <property type="molecule type" value="Genomic_DNA"/>
</dbReference>
<accession>A0AC61MW51</accession>
<name>A0AC61MW51_9FIRM</name>
<proteinExistence type="predicted"/>
<dbReference type="Proteomes" id="UP000682782">
    <property type="component" value="Chromosome"/>
</dbReference>
<evidence type="ECO:0000313" key="1">
    <source>
        <dbReference type="EMBL" id="QUC66910.1"/>
    </source>
</evidence>
<protein>
    <submittedName>
        <fullName evidence="1">YlbF family regulator</fullName>
    </submittedName>
</protein>
<organism evidence="1 2">
    <name type="scientific">Aristaeella hokkaidonensis</name>
    <dbReference type="NCBI Taxonomy" id="3046382"/>
    <lineage>
        <taxon>Bacteria</taxon>
        <taxon>Bacillati</taxon>
        <taxon>Bacillota</taxon>
        <taxon>Clostridia</taxon>
        <taxon>Eubacteriales</taxon>
        <taxon>Aristaeellaceae</taxon>
        <taxon>Aristaeella</taxon>
    </lineage>
</organism>
<keyword evidence="2" id="KW-1185">Reference proteome</keyword>
<evidence type="ECO:0000313" key="2">
    <source>
        <dbReference type="Proteomes" id="UP000682782"/>
    </source>
</evidence>